<comment type="similarity">
    <text evidence="2 16">Belongs to the chloride channel CLIC family.</text>
</comment>
<dbReference type="NCBIfam" id="TIGR00862">
    <property type="entry name" value="O-ClC"/>
    <property type="match status" value="1"/>
</dbReference>
<keyword evidence="9" id="KW-0560">Oxidoreductase</keyword>
<dbReference type="SUPFAM" id="SSF52833">
    <property type="entry name" value="Thioredoxin-like"/>
    <property type="match status" value="1"/>
</dbReference>
<dbReference type="InterPro" id="IPR040079">
    <property type="entry name" value="Glutathione_S-Trfase"/>
</dbReference>
<dbReference type="SFLD" id="SFLDS00019">
    <property type="entry name" value="Glutathione_Transferase_(cytos"/>
    <property type="match status" value="1"/>
</dbReference>
<evidence type="ECO:0000313" key="19">
    <source>
        <dbReference type="EMBL" id="CAJ1087117.1"/>
    </source>
</evidence>
<keyword evidence="5 16" id="KW-0963">Cytoplasm</keyword>
<dbReference type="SFLD" id="SFLDG00358">
    <property type="entry name" value="Main_(cytGST)"/>
    <property type="match status" value="1"/>
</dbReference>
<dbReference type="GO" id="GO:0005886">
    <property type="term" value="C:plasma membrane"/>
    <property type="evidence" value="ECO:0007669"/>
    <property type="project" value="UniProtKB-SubCell"/>
</dbReference>
<dbReference type="CDD" id="cd03061">
    <property type="entry name" value="GST_N_CLIC"/>
    <property type="match status" value="1"/>
</dbReference>
<evidence type="ECO:0000256" key="16">
    <source>
        <dbReference type="RuleBase" id="RU362009"/>
    </source>
</evidence>
<dbReference type="PROSITE" id="PS50405">
    <property type="entry name" value="GST_CTER"/>
    <property type="match status" value="1"/>
</dbReference>
<keyword evidence="10 16" id="KW-0406">Ion transport</keyword>
<evidence type="ECO:0000256" key="5">
    <source>
        <dbReference type="ARBA" id="ARBA00022490"/>
    </source>
</evidence>
<comment type="domain">
    <text evidence="16">Members of this family may change from a globular, soluble state to a state where the N-terminal domain is inserted into the membrane and functions as chloride channel. A conformation change of the N-terminal domain is thought to expose hydrophobic surfaces that trigger membrane insertion.</text>
</comment>
<feature type="region of interest" description="Disordered" evidence="17">
    <location>
        <begin position="419"/>
        <end position="450"/>
    </location>
</feature>
<evidence type="ECO:0000256" key="11">
    <source>
        <dbReference type="ARBA" id="ARBA00023136"/>
    </source>
</evidence>
<evidence type="ECO:0000256" key="7">
    <source>
        <dbReference type="ARBA" id="ARBA00022882"/>
    </source>
</evidence>
<dbReference type="GO" id="GO:0005737">
    <property type="term" value="C:cytoplasm"/>
    <property type="evidence" value="ECO:0007669"/>
    <property type="project" value="UniProtKB-SubCell"/>
</dbReference>
<dbReference type="Pfam" id="PF22441">
    <property type="entry name" value="CLIC-like_N"/>
    <property type="match status" value="1"/>
</dbReference>
<dbReference type="GO" id="GO:0005254">
    <property type="term" value="F:chloride channel activity"/>
    <property type="evidence" value="ECO:0007669"/>
    <property type="project" value="UniProtKB-KW"/>
</dbReference>
<feature type="compositionally biased region" description="Acidic residues" evidence="17">
    <location>
        <begin position="566"/>
        <end position="575"/>
    </location>
</feature>
<dbReference type="FunFam" id="1.20.1050.10:FF:000001">
    <property type="entry name" value="Chloride intracellular channel 2"/>
    <property type="match status" value="1"/>
</dbReference>
<accession>A0AAV1HMF6</accession>
<dbReference type="PANTHER" id="PTHR45476">
    <property type="entry name" value="CHLORIDE INTRACELLULAR CHANNEL PROTEIN 6-RELATED"/>
    <property type="match status" value="1"/>
</dbReference>
<dbReference type="FunFam" id="3.40.30.10:FF:000021">
    <property type="entry name" value="Chloride intracellular channel 4"/>
    <property type="match status" value="1"/>
</dbReference>
<keyword evidence="4" id="KW-1003">Cell membrane</keyword>
<dbReference type="InterPro" id="IPR036282">
    <property type="entry name" value="Glutathione-S-Trfase_C_sf"/>
</dbReference>
<protein>
    <recommendedName>
        <fullName evidence="16">Chloride intracellular channel protein</fullName>
    </recommendedName>
</protein>
<evidence type="ECO:0000256" key="14">
    <source>
        <dbReference type="ARBA" id="ARBA00023303"/>
    </source>
</evidence>
<feature type="region of interest" description="Disordered" evidence="17">
    <location>
        <begin position="1"/>
        <end position="47"/>
    </location>
</feature>
<feature type="compositionally biased region" description="Acidic residues" evidence="17">
    <location>
        <begin position="37"/>
        <end position="47"/>
    </location>
</feature>
<dbReference type="InterPro" id="IPR036249">
    <property type="entry name" value="Thioredoxin-like_sf"/>
</dbReference>
<dbReference type="InterPro" id="IPR002946">
    <property type="entry name" value="CLIC"/>
</dbReference>
<gene>
    <name evidence="19" type="ORF">XNOV1_A003642</name>
</gene>
<evidence type="ECO:0000313" key="20">
    <source>
        <dbReference type="Proteomes" id="UP001178508"/>
    </source>
</evidence>
<feature type="compositionally biased region" description="Basic and acidic residues" evidence="17">
    <location>
        <begin position="419"/>
        <end position="438"/>
    </location>
</feature>
<evidence type="ECO:0000256" key="10">
    <source>
        <dbReference type="ARBA" id="ARBA00023065"/>
    </source>
</evidence>
<dbReference type="GO" id="GO:0034707">
    <property type="term" value="C:chloride channel complex"/>
    <property type="evidence" value="ECO:0007669"/>
    <property type="project" value="UniProtKB-KW"/>
</dbReference>
<dbReference type="PRINTS" id="PR01263">
    <property type="entry name" value="INTCLCHANNEL"/>
</dbReference>
<dbReference type="SUPFAM" id="SSF47616">
    <property type="entry name" value="GST C-terminal domain-like"/>
    <property type="match status" value="1"/>
</dbReference>
<dbReference type="PANTHER" id="PTHR45476:SF1">
    <property type="entry name" value="CHLORIDE INTRACELLULAR CHANNEL PROTEIN 6"/>
    <property type="match status" value="1"/>
</dbReference>
<comment type="catalytic activity">
    <reaction evidence="15">
        <text>chloride(in) = chloride(out)</text>
        <dbReference type="Rhea" id="RHEA:29823"/>
        <dbReference type="ChEBI" id="CHEBI:17996"/>
    </reaction>
</comment>
<keyword evidence="20" id="KW-1185">Reference proteome</keyword>
<dbReference type="InterPro" id="IPR010987">
    <property type="entry name" value="Glutathione-S-Trfase_C-like"/>
</dbReference>
<feature type="compositionally biased region" description="Basic and acidic residues" evidence="17">
    <location>
        <begin position="594"/>
        <end position="636"/>
    </location>
</feature>
<keyword evidence="7 16" id="KW-0851">Voltage-gated channel</keyword>
<keyword evidence="8" id="KW-1133">Transmembrane helix</keyword>
<evidence type="ECO:0000256" key="17">
    <source>
        <dbReference type="SAM" id="MobiDB-lite"/>
    </source>
</evidence>
<keyword evidence="12 16" id="KW-0869">Chloride channel</keyword>
<keyword evidence="6" id="KW-0812">Transmembrane</keyword>
<dbReference type="AlphaFoldDB" id="A0AAV1HMF6"/>
<dbReference type="GO" id="GO:0016491">
    <property type="term" value="F:oxidoreductase activity"/>
    <property type="evidence" value="ECO:0007669"/>
    <property type="project" value="UniProtKB-KW"/>
</dbReference>
<proteinExistence type="inferred from homology"/>
<evidence type="ECO:0000259" key="18">
    <source>
        <dbReference type="PROSITE" id="PS50405"/>
    </source>
</evidence>
<evidence type="ECO:0000256" key="4">
    <source>
        <dbReference type="ARBA" id="ARBA00022475"/>
    </source>
</evidence>
<dbReference type="Gene3D" id="1.20.1050.10">
    <property type="match status" value="1"/>
</dbReference>
<dbReference type="InterPro" id="IPR053823">
    <property type="entry name" value="CLIC_N"/>
</dbReference>
<feature type="compositionally biased region" description="Basic and acidic residues" evidence="17">
    <location>
        <begin position="513"/>
        <end position="554"/>
    </location>
</feature>
<sequence length="1056" mass="119985">MAHSGSRPNPAFSKGAVYHSPLSIHQHMDFQRGRDVEEAEEEDDEVEVAEEVGEDVLMMEEAGEAQEVDESIDDRRIISVALLSNGVRREAEARAQSPEENGEEGLEVALEELDLIDDQTRVRAAEARPKDTQTAVVNRLHFSPLITVKKGRVQILDSREDDDDNREDGEIVQEAYAASPEIRIKWGKKNDRGSGLKENQVVSRADVAGHVRDRVPVVKESGEAKPLSTYDTDKTKVVGRPTSGKPTEKVISPVPIRRIQEVSIPEEARQASVAHNNGKPFQTTGVNKGAFNQANRLIRENEDKIKNIDVKDSSKFGKQAVESISSNITKQKEVHKEAKVQHQGTKKITERVMSPSEDVFDIRSKEIQRAGKSDQVIDEKMLKEVEIEKPRMVELNKREHEEEHLRQVGISALAIIVRERQSKDEDRKTGDHLRKSSSEDEYPERVAQVKADLSDQVQQHVEATLDTEEDEEFEHVEEAFELEEDIDDEPEIIEDDVLSEEIISSTEGEDDPQEHPSSPKETGAEWKDNLMEVLRDRAHVEDEKGRGAEQKAEEGVGFAEEPVTILDDEVEELEDGMSKEIEQQRPPAIPVLSEDTKVEVKDKTEDDEKQTNKKDQLEMDQEAKADIRQSELDINGRVKGLKQKMENGVLCPEQQPPRREELEAPKVLSARRKDTDWIKKDQPKEERVTKVKDWRKELRPVKKDAWQAERGRKELAREALREAVREAAKSPDRKSPGRKMDWIKELKSVIKDETLTRTKKRDEQAKKKRVVLLEDGQSYTPKPDEVTEEKGEDAKLVTRKMVESPRPPLRQNCKTPPDQDYEISLYVKAGSDGESIGNCPFSQRLFMILWLKGVIFNVTTVDLKRKPADLQDLAPGTNPPFVTFNGEVKIDVNMIEEFLEENLTPPRYPKLAPRHPEANTAGIDVFAKFSAYIKNSRKDINEGLEKALLKSLKRLDEFLRTPMSEEIDANASGDVPESTRSFLDGNELTLADCNLLPKLNILKIVAKKYRGFEIPADMTGVWRYLNSASKREEFTRTCPAEREIQFAYLDVAKRIK</sequence>
<feature type="domain" description="GST C-terminal" evidence="18">
    <location>
        <begin position="885"/>
        <end position="1056"/>
    </location>
</feature>
<feature type="region of interest" description="Disordered" evidence="17">
    <location>
        <begin position="498"/>
        <end position="686"/>
    </location>
</feature>
<keyword evidence="3 16" id="KW-0813">Transport</keyword>
<dbReference type="Gene3D" id="3.40.30.10">
    <property type="entry name" value="Glutaredoxin"/>
    <property type="match status" value="1"/>
</dbReference>
<name>A0AAV1HMF6_XYRNO</name>
<reference evidence="19" key="1">
    <citation type="submission" date="2023-08" db="EMBL/GenBank/DDBJ databases">
        <authorList>
            <person name="Alioto T."/>
            <person name="Alioto T."/>
            <person name="Gomez Garrido J."/>
        </authorList>
    </citation>
    <scope>NUCLEOTIDE SEQUENCE</scope>
</reference>
<evidence type="ECO:0000256" key="9">
    <source>
        <dbReference type="ARBA" id="ARBA00023002"/>
    </source>
</evidence>
<keyword evidence="14 16" id="KW-0407">Ion channel</keyword>
<feature type="compositionally biased region" description="Basic and acidic residues" evidence="17">
    <location>
        <begin position="671"/>
        <end position="686"/>
    </location>
</feature>
<organism evidence="19 20">
    <name type="scientific">Xyrichtys novacula</name>
    <name type="common">Pearly razorfish</name>
    <name type="synonym">Hemipteronotus novacula</name>
    <dbReference type="NCBI Taxonomy" id="13765"/>
    <lineage>
        <taxon>Eukaryota</taxon>
        <taxon>Metazoa</taxon>
        <taxon>Chordata</taxon>
        <taxon>Craniata</taxon>
        <taxon>Vertebrata</taxon>
        <taxon>Euteleostomi</taxon>
        <taxon>Actinopterygii</taxon>
        <taxon>Neopterygii</taxon>
        <taxon>Teleostei</taxon>
        <taxon>Neoteleostei</taxon>
        <taxon>Acanthomorphata</taxon>
        <taxon>Eupercaria</taxon>
        <taxon>Labriformes</taxon>
        <taxon>Labridae</taxon>
        <taxon>Xyrichtys</taxon>
    </lineage>
</organism>
<dbReference type="Pfam" id="PF13410">
    <property type="entry name" value="GST_C_2"/>
    <property type="match status" value="1"/>
</dbReference>
<dbReference type="Proteomes" id="UP001178508">
    <property type="component" value="Chromosome 24"/>
</dbReference>
<evidence type="ECO:0000256" key="12">
    <source>
        <dbReference type="ARBA" id="ARBA00023173"/>
    </source>
</evidence>
<evidence type="ECO:0000256" key="8">
    <source>
        <dbReference type="ARBA" id="ARBA00022989"/>
    </source>
</evidence>
<evidence type="ECO:0000256" key="6">
    <source>
        <dbReference type="ARBA" id="ARBA00022692"/>
    </source>
</evidence>
<keyword evidence="11" id="KW-0472">Membrane</keyword>
<evidence type="ECO:0000256" key="1">
    <source>
        <dbReference type="ARBA" id="ARBA00004162"/>
    </source>
</evidence>
<dbReference type="EMBL" id="OY660887">
    <property type="protein sequence ID" value="CAJ1087117.1"/>
    <property type="molecule type" value="Genomic_DNA"/>
</dbReference>
<evidence type="ECO:0000256" key="13">
    <source>
        <dbReference type="ARBA" id="ARBA00023214"/>
    </source>
</evidence>
<evidence type="ECO:0000256" key="3">
    <source>
        <dbReference type="ARBA" id="ARBA00022448"/>
    </source>
</evidence>
<feature type="compositionally biased region" description="Basic and acidic residues" evidence="17">
    <location>
        <begin position="26"/>
        <end position="36"/>
    </location>
</feature>
<evidence type="ECO:0000256" key="2">
    <source>
        <dbReference type="ARBA" id="ARBA00007655"/>
    </source>
</evidence>
<keyword evidence="13 16" id="KW-0868">Chloride</keyword>
<comment type="subcellular location">
    <subcellularLocation>
        <location evidence="1">Cell membrane</location>
        <topology evidence="1">Single-pass membrane protein</topology>
    </subcellularLocation>
    <subcellularLocation>
        <location evidence="16">Membrane</location>
        <topology evidence="16">Single-pass membrane protein</topology>
    </subcellularLocation>
    <subcellularLocation>
        <location evidence="16">Cytoplasm</location>
    </subcellularLocation>
</comment>
<evidence type="ECO:0000256" key="15">
    <source>
        <dbReference type="ARBA" id="ARBA00024167"/>
    </source>
</evidence>